<name>A0A9W9TX43_9EURO</name>
<evidence type="ECO:0000256" key="4">
    <source>
        <dbReference type="ARBA" id="ARBA00022801"/>
    </source>
</evidence>
<dbReference type="InterPro" id="IPR020556">
    <property type="entry name" value="Amidase_CS"/>
</dbReference>
<dbReference type="InterPro" id="IPR023631">
    <property type="entry name" value="Amidase_dom"/>
</dbReference>
<feature type="active site" description="Acyl-ester intermediate" evidence="5">
    <location>
        <position position="238"/>
    </location>
</feature>
<comment type="catalytic activity">
    <reaction evidence="1">
        <text>a monocarboxylic acid amide + H2O = a monocarboxylate + NH4(+)</text>
        <dbReference type="Rhea" id="RHEA:12020"/>
        <dbReference type="ChEBI" id="CHEBI:15377"/>
        <dbReference type="ChEBI" id="CHEBI:28938"/>
        <dbReference type="ChEBI" id="CHEBI:35757"/>
        <dbReference type="ChEBI" id="CHEBI:83628"/>
        <dbReference type="EC" id="3.5.1.4"/>
    </reaction>
</comment>
<reference evidence="8" key="1">
    <citation type="submission" date="2022-11" db="EMBL/GenBank/DDBJ databases">
        <authorList>
            <person name="Petersen C."/>
        </authorList>
    </citation>
    <scope>NUCLEOTIDE SEQUENCE</scope>
    <source>
        <strain evidence="8">IBT 19713</strain>
    </source>
</reference>
<evidence type="ECO:0000256" key="3">
    <source>
        <dbReference type="ARBA" id="ARBA00012922"/>
    </source>
</evidence>
<evidence type="ECO:0000259" key="7">
    <source>
        <dbReference type="Pfam" id="PF01425"/>
    </source>
</evidence>
<dbReference type="GO" id="GO:0004040">
    <property type="term" value="F:amidase activity"/>
    <property type="evidence" value="ECO:0007669"/>
    <property type="project" value="UniProtKB-EC"/>
</dbReference>
<feature type="domain" description="Amidase" evidence="7">
    <location>
        <begin position="84"/>
        <end position="537"/>
    </location>
</feature>
<dbReference type="Proteomes" id="UP001150941">
    <property type="component" value="Unassembled WGS sequence"/>
</dbReference>
<dbReference type="EC" id="3.5.1.4" evidence="3"/>
<evidence type="ECO:0000256" key="5">
    <source>
        <dbReference type="PIRSR" id="PIRSR001221-1"/>
    </source>
</evidence>
<comment type="caution">
    <text evidence="8">The sequence shown here is derived from an EMBL/GenBank/DDBJ whole genome shotgun (WGS) entry which is preliminary data.</text>
</comment>
<feature type="binding site" evidence="6">
    <location>
        <position position="214"/>
    </location>
    <ligand>
        <name>substrate</name>
    </ligand>
</feature>
<evidence type="ECO:0000256" key="6">
    <source>
        <dbReference type="PIRSR" id="PIRSR001221-2"/>
    </source>
</evidence>
<organism evidence="8 9">
    <name type="scientific">Penicillium chermesinum</name>
    <dbReference type="NCBI Taxonomy" id="63820"/>
    <lineage>
        <taxon>Eukaryota</taxon>
        <taxon>Fungi</taxon>
        <taxon>Dikarya</taxon>
        <taxon>Ascomycota</taxon>
        <taxon>Pezizomycotina</taxon>
        <taxon>Eurotiomycetes</taxon>
        <taxon>Eurotiomycetidae</taxon>
        <taxon>Eurotiales</taxon>
        <taxon>Aspergillaceae</taxon>
        <taxon>Penicillium</taxon>
    </lineage>
</organism>
<dbReference type="Gene3D" id="3.90.1300.10">
    <property type="entry name" value="Amidase signature (AS) domain"/>
    <property type="match status" value="1"/>
</dbReference>
<evidence type="ECO:0000313" key="8">
    <source>
        <dbReference type="EMBL" id="KAJ5246910.1"/>
    </source>
</evidence>
<dbReference type="RefSeq" id="XP_058334331.1">
    <property type="nucleotide sequence ID" value="XM_058471190.1"/>
</dbReference>
<dbReference type="EMBL" id="JAPQKS010000002">
    <property type="protein sequence ID" value="KAJ5246910.1"/>
    <property type="molecule type" value="Genomic_DNA"/>
</dbReference>
<keyword evidence="4" id="KW-0378">Hydrolase</keyword>
<dbReference type="Pfam" id="PF01425">
    <property type="entry name" value="Amidase"/>
    <property type="match status" value="1"/>
</dbReference>
<comment type="similarity">
    <text evidence="2">Belongs to the amidase family.</text>
</comment>
<feature type="active site" description="Charge relay system" evidence="5">
    <location>
        <position position="214"/>
    </location>
</feature>
<dbReference type="PANTHER" id="PTHR46072:SF2">
    <property type="entry name" value="AMIDASE (EUROFUNG)"/>
    <property type="match status" value="1"/>
</dbReference>
<dbReference type="PROSITE" id="PS00571">
    <property type="entry name" value="AMIDASES"/>
    <property type="match status" value="1"/>
</dbReference>
<dbReference type="AlphaFoldDB" id="A0A9W9TX43"/>
<accession>A0A9W9TX43</accession>
<sequence>AGEQVLQNEHPKTLWKTVVSQKREARDRLLAPYLVPDIEQRTPRALKVDERSRLDQAEWNEITDMDNLRMLLHMIQAGLTAENVVQAYIRRAVVAHQLTNCLTEVFFEDALDQARKLDARFQETQKLKGPLHGIPITLKDQFNVKDADTTLGYVGRAFAPAQEDAVLVQILKELGAVIIAKSNLPQSIMWAETENPLWGLTTNARNPALNPGGSSGGEGALLALHGSILGFGTDVGGSVRIPSALAGIYGFKPSSGRFPYEGAPVSLEGQDYVPSVVGPMARDLDTICHITKLVTDARPWDLDPRCTPIFWNEDIFQKIQTRPLVIGLMRDDGVVRVHPPIARVLEELAAVLEADGHEVIPWNPTYHAECNATVDCFYIADGGEDIRRAVTAGGEPFIPHVEAFTGIGKTFSIYQYWQLNKRKFELQKKYLDRWNAARSSSGKPVDILLSPTLPHTSIPHRKTQWVGYMKVWNFLDYPALAFPVDQVRADQDRLPAEPYEPRNPYDEWNWNLYDPDQVDGYPVGLQIIGKKLEDEKALGAALVVEKAWKKHLGARA</sequence>
<feature type="binding site" evidence="6">
    <location>
        <begin position="235"/>
        <end position="238"/>
    </location>
    <ligand>
        <name>substrate</name>
    </ligand>
</feature>
<feature type="active site" description="Charge relay system" evidence="5">
    <location>
        <position position="139"/>
    </location>
</feature>
<proteinExistence type="inferred from homology"/>
<protein>
    <recommendedName>
        <fullName evidence="3">amidase</fullName>
        <ecNumber evidence="3">3.5.1.4</ecNumber>
    </recommendedName>
</protein>
<evidence type="ECO:0000256" key="2">
    <source>
        <dbReference type="ARBA" id="ARBA00009199"/>
    </source>
</evidence>
<dbReference type="InterPro" id="IPR036928">
    <property type="entry name" value="AS_sf"/>
</dbReference>
<dbReference type="GeneID" id="83198493"/>
<dbReference type="SUPFAM" id="SSF75304">
    <property type="entry name" value="Amidase signature (AS) enzymes"/>
    <property type="match status" value="1"/>
</dbReference>
<gene>
    <name evidence="8" type="ORF">N7468_001893</name>
</gene>
<feature type="non-terminal residue" evidence="8">
    <location>
        <position position="1"/>
    </location>
</feature>
<reference evidence="8" key="2">
    <citation type="journal article" date="2023" name="IMA Fungus">
        <title>Comparative genomic study of the Penicillium genus elucidates a diverse pangenome and 15 lateral gene transfer events.</title>
        <authorList>
            <person name="Petersen C."/>
            <person name="Sorensen T."/>
            <person name="Nielsen M.R."/>
            <person name="Sondergaard T.E."/>
            <person name="Sorensen J.L."/>
            <person name="Fitzpatrick D.A."/>
            <person name="Frisvad J.C."/>
            <person name="Nielsen K.L."/>
        </authorList>
    </citation>
    <scope>NUCLEOTIDE SEQUENCE</scope>
    <source>
        <strain evidence="8">IBT 19713</strain>
    </source>
</reference>
<evidence type="ECO:0000256" key="1">
    <source>
        <dbReference type="ARBA" id="ARBA00001311"/>
    </source>
</evidence>
<dbReference type="PANTHER" id="PTHR46072">
    <property type="entry name" value="AMIDASE-RELATED-RELATED"/>
    <property type="match status" value="1"/>
</dbReference>
<dbReference type="PIRSF" id="PIRSF001221">
    <property type="entry name" value="Amidase_fungi"/>
    <property type="match status" value="1"/>
</dbReference>
<feature type="binding site" evidence="6">
    <location>
        <position position="188"/>
    </location>
    <ligand>
        <name>substrate</name>
    </ligand>
</feature>
<evidence type="ECO:0000313" key="9">
    <source>
        <dbReference type="Proteomes" id="UP001150941"/>
    </source>
</evidence>
<dbReference type="OrthoDB" id="6428749at2759"/>
<keyword evidence="9" id="KW-1185">Reference proteome</keyword>